<dbReference type="RefSeq" id="WP_183498154.1">
    <property type="nucleotide sequence ID" value="NZ_BAABCO010000003.1"/>
</dbReference>
<dbReference type="AlphaFoldDB" id="A0AA40SLP4"/>
<dbReference type="Pfam" id="PF02720">
    <property type="entry name" value="DUF222"/>
    <property type="match status" value="1"/>
</dbReference>
<accession>A0AA40SLP4</accession>
<dbReference type="EMBL" id="JACIFH010000001">
    <property type="protein sequence ID" value="MBB4138414.1"/>
    <property type="molecule type" value="Genomic_DNA"/>
</dbReference>
<evidence type="ECO:0000259" key="2">
    <source>
        <dbReference type="SMART" id="SM00507"/>
    </source>
</evidence>
<organism evidence="3 4">
    <name type="scientific">Microbacterium invictum</name>
    <dbReference type="NCBI Taxonomy" id="515415"/>
    <lineage>
        <taxon>Bacteria</taxon>
        <taxon>Bacillati</taxon>
        <taxon>Actinomycetota</taxon>
        <taxon>Actinomycetes</taxon>
        <taxon>Micrococcales</taxon>
        <taxon>Microbacteriaceae</taxon>
        <taxon>Microbacterium</taxon>
    </lineage>
</organism>
<keyword evidence="4" id="KW-1185">Reference proteome</keyword>
<sequence length="537" mass="58188">MTFLAELIEKLQAVSGHAELDVAPGELLEALRGLDDDAVIELVHEAAEIGSCVERLKVVGAAVIAERSAAPHGGLSGRRGFRTPVQLVQDITGGTRHEASRTMRVGSSLLDDVPAEGEEVRPGGEEVPPGGGVPPGGEGPPVQLEEPVFIWHAELREAMLAGTLSTAAHDAIRRGLGEPAAADRADEVWALAARQLMEEVRGIAVEELGSRARAVRDALDPIGAEERFAQRFANRSWRRWTDEHGVRHAHIVYDDEMGAWVDALMDAALRPRRGGPRFMTDAERAQAESLEGDPRTNDQLTYDLMVDVIRAGALASAEDVFGSRQPGVRMVVVKDIVGPRDPFGRLLATAHLEDGGDALPGSVLEAKLCDTGSREITVDSCGNPLDLGREKRLFTSSQRLAFAIRDGGCMWPGCERPPLFCEAHHCTPWAEGGATDVDAGILLCRFHHLLLHNGGWRITREGFDTGPELGPFILHSPTGEKIVLKSKSPLRWAWNPPPDRCGWRSPPVPATERRPEQWPEAVSEPPTGQVCVPVLVE</sequence>
<feature type="region of interest" description="Disordered" evidence="1">
    <location>
        <begin position="113"/>
        <end position="139"/>
    </location>
</feature>
<feature type="domain" description="HNH nuclease" evidence="2">
    <location>
        <begin position="397"/>
        <end position="449"/>
    </location>
</feature>
<proteinExistence type="predicted"/>
<reference evidence="3 4" key="1">
    <citation type="submission" date="2020-08" db="EMBL/GenBank/DDBJ databases">
        <title>Sequencing the genomes of 1000 actinobacteria strains.</title>
        <authorList>
            <person name="Klenk H.-P."/>
        </authorList>
    </citation>
    <scope>NUCLEOTIDE SEQUENCE [LARGE SCALE GENOMIC DNA]</scope>
    <source>
        <strain evidence="3 4">DSM 19600</strain>
    </source>
</reference>
<protein>
    <recommendedName>
        <fullName evidence="2">HNH nuclease domain-containing protein</fullName>
    </recommendedName>
</protein>
<feature type="region of interest" description="Disordered" evidence="1">
    <location>
        <begin position="503"/>
        <end position="526"/>
    </location>
</feature>
<dbReference type="InterPro" id="IPR003615">
    <property type="entry name" value="HNH_nuc"/>
</dbReference>
<comment type="caution">
    <text evidence="3">The sequence shown here is derived from an EMBL/GenBank/DDBJ whole genome shotgun (WGS) entry which is preliminary data.</text>
</comment>
<dbReference type="SMART" id="SM00507">
    <property type="entry name" value="HNHc"/>
    <property type="match status" value="1"/>
</dbReference>
<evidence type="ECO:0000313" key="4">
    <source>
        <dbReference type="Proteomes" id="UP000549113"/>
    </source>
</evidence>
<dbReference type="CDD" id="cd00085">
    <property type="entry name" value="HNHc"/>
    <property type="match status" value="1"/>
</dbReference>
<name>A0AA40SLP4_9MICO</name>
<dbReference type="Proteomes" id="UP000549113">
    <property type="component" value="Unassembled WGS sequence"/>
</dbReference>
<gene>
    <name evidence="3" type="ORF">BKA10_000208</name>
</gene>
<dbReference type="InterPro" id="IPR003870">
    <property type="entry name" value="DUF222"/>
</dbReference>
<evidence type="ECO:0000313" key="3">
    <source>
        <dbReference type="EMBL" id="MBB4138414.1"/>
    </source>
</evidence>
<evidence type="ECO:0000256" key="1">
    <source>
        <dbReference type="SAM" id="MobiDB-lite"/>
    </source>
</evidence>